<dbReference type="WBParaSite" id="SRAE_2000200500.1">
    <property type="protein sequence ID" value="SRAE_2000200500.1"/>
    <property type="gene ID" value="WBGene00262212"/>
</dbReference>
<dbReference type="RefSeq" id="XP_024506541.1">
    <property type="nucleotide sequence ID" value="XM_024653023.1"/>
</dbReference>
<dbReference type="eggNOG" id="KOG3720">
    <property type="taxonomic scope" value="Eukaryota"/>
</dbReference>
<sequence>MKTGIKVILLFLVIFTNSIFGNYFSTGRKVDIHADIETLQFIHAIWRHGDRTPAALIPTDINNTESTWKIGLGELTKKGMKQQYKLGQWIHRRYDGFLSQEYSPFEIYVRSSDYNRTLMSAQANMAGLYLPSNDSQFLPGLSWTPIPIHTVPKDDDIQLYDDVYCPAVKEETENVYKNNPELKKIEDENKDFLTFIGNVTGLSKGPLPIKNIWLVFDPLNAEHHHRDEHVLPSWVNETVMHKIIQLYDISSKYIYHTDMLRRLKAGPLFREIMKRLNKKINGQLDSREKLYAYSAHDTSVSAILSAFGITPDVFPLYASLVLIELHKIESEYIVKIFYKNVTDHDDVYEYDIDGCPSPCSYKQLFEAKKQYIPKKWKEECGIVKWYQWDPATYIALLAMVGFCALFFASLIGIEYLLRWLKKRNRNIAENTEYHAENEDSQPLINSEEP</sequence>
<dbReference type="CDD" id="cd07061">
    <property type="entry name" value="HP_HAP_like"/>
    <property type="match status" value="1"/>
</dbReference>
<dbReference type="PROSITE" id="PS00616">
    <property type="entry name" value="HIS_ACID_PHOSPHAT_1"/>
    <property type="match status" value="1"/>
</dbReference>
<dbReference type="OrthoDB" id="5821688at2759"/>
<keyword evidence="3" id="KW-0472">Membrane</keyword>
<evidence type="ECO:0000256" key="3">
    <source>
        <dbReference type="SAM" id="Phobius"/>
    </source>
</evidence>
<dbReference type="PANTHER" id="PTHR11567">
    <property type="entry name" value="ACID PHOSPHATASE-RELATED"/>
    <property type="match status" value="1"/>
</dbReference>
<dbReference type="InterPro" id="IPR000560">
    <property type="entry name" value="His_Pase_clade-2"/>
</dbReference>
<keyword evidence="3" id="KW-0812">Transmembrane</keyword>
<dbReference type="InterPro" id="IPR050645">
    <property type="entry name" value="Histidine_acid_phosphatase"/>
</dbReference>
<evidence type="ECO:0000256" key="2">
    <source>
        <dbReference type="ARBA" id="ARBA00005375"/>
    </source>
</evidence>
<dbReference type="Gene3D" id="3.40.50.1240">
    <property type="entry name" value="Phosphoglycerate mutase-like"/>
    <property type="match status" value="1"/>
</dbReference>
<evidence type="ECO:0000313" key="5">
    <source>
        <dbReference type="Proteomes" id="UP000035682"/>
    </source>
</evidence>
<evidence type="ECO:0000313" key="6">
    <source>
        <dbReference type="WBParaSite" id="SRAE_2000200500.1"/>
    </source>
</evidence>
<dbReference type="CTD" id="36379706"/>
<comment type="similarity">
    <text evidence="2">Belongs to the histidine acid phosphatase family.</text>
</comment>
<organism evidence="4">
    <name type="scientific">Strongyloides ratti</name>
    <name type="common">Parasitic roundworm</name>
    <dbReference type="NCBI Taxonomy" id="34506"/>
    <lineage>
        <taxon>Eukaryota</taxon>
        <taxon>Metazoa</taxon>
        <taxon>Ecdysozoa</taxon>
        <taxon>Nematoda</taxon>
        <taxon>Chromadorea</taxon>
        <taxon>Rhabditida</taxon>
        <taxon>Tylenchina</taxon>
        <taxon>Panagrolaimomorpha</taxon>
        <taxon>Strongyloidoidea</taxon>
        <taxon>Strongyloididae</taxon>
        <taxon>Strongyloides</taxon>
    </lineage>
</organism>
<proteinExistence type="inferred from homology"/>
<dbReference type="GO" id="GO:0003993">
    <property type="term" value="F:acid phosphatase activity"/>
    <property type="evidence" value="ECO:0007669"/>
    <property type="project" value="UniProtKB-EC"/>
</dbReference>
<evidence type="ECO:0000313" key="4">
    <source>
        <dbReference type="EMBL" id="CEF67341.1"/>
    </source>
</evidence>
<dbReference type="PROSITE" id="PS00778">
    <property type="entry name" value="HIS_ACID_PHOSPHAT_2"/>
    <property type="match status" value="1"/>
</dbReference>
<dbReference type="PANTHER" id="PTHR11567:SF210">
    <property type="entry name" value="ACID PHOSPHATASE 5-RELATED"/>
    <property type="match status" value="1"/>
</dbReference>
<keyword evidence="3" id="KW-1133">Transmembrane helix</keyword>
<dbReference type="OMA" id="YDFENIW"/>
<protein>
    <submittedName>
        <fullName evidence="4 6">Histidine phosphatase superfamily, clade-2-containing protein</fullName>
    </submittedName>
</protein>
<evidence type="ECO:0000256" key="1">
    <source>
        <dbReference type="ARBA" id="ARBA00000032"/>
    </source>
</evidence>
<dbReference type="STRING" id="34506.A0A090LC22"/>
<dbReference type="InterPro" id="IPR029033">
    <property type="entry name" value="His_PPase_superfam"/>
</dbReference>
<dbReference type="Proteomes" id="UP000035682">
    <property type="component" value="Unplaced"/>
</dbReference>
<dbReference type="SUPFAM" id="SSF53254">
    <property type="entry name" value="Phosphoglycerate mutase-like"/>
    <property type="match status" value="1"/>
</dbReference>
<feature type="transmembrane region" description="Helical" evidence="3">
    <location>
        <begin position="393"/>
        <end position="417"/>
    </location>
</feature>
<dbReference type="Pfam" id="PF00328">
    <property type="entry name" value="His_Phos_2"/>
    <property type="match status" value="1"/>
</dbReference>
<reference evidence="4 5" key="1">
    <citation type="submission" date="2014-09" db="EMBL/GenBank/DDBJ databases">
        <authorList>
            <person name="Martin A.A."/>
        </authorList>
    </citation>
    <scope>NUCLEOTIDE SEQUENCE</scope>
    <source>
        <strain evidence="5">ED321</strain>
        <strain evidence="4">ED321 Heterogonic</strain>
    </source>
</reference>
<keyword evidence="5" id="KW-1185">Reference proteome</keyword>
<comment type="catalytic activity">
    <reaction evidence="1">
        <text>a phosphate monoester + H2O = an alcohol + phosphate</text>
        <dbReference type="Rhea" id="RHEA:15017"/>
        <dbReference type="ChEBI" id="CHEBI:15377"/>
        <dbReference type="ChEBI" id="CHEBI:30879"/>
        <dbReference type="ChEBI" id="CHEBI:43474"/>
        <dbReference type="ChEBI" id="CHEBI:67140"/>
        <dbReference type="EC" id="3.1.3.2"/>
    </reaction>
</comment>
<evidence type="ECO:0000313" key="7">
    <source>
        <dbReference type="WormBase" id="SRAE_2000200500"/>
    </source>
</evidence>
<reference evidence="6" key="2">
    <citation type="submission" date="2020-12" db="UniProtKB">
        <authorList>
            <consortium name="WormBaseParasite"/>
        </authorList>
    </citation>
    <scope>IDENTIFICATION</scope>
</reference>
<dbReference type="EMBL" id="LN609529">
    <property type="protein sequence ID" value="CEF67341.1"/>
    <property type="molecule type" value="Genomic_DNA"/>
</dbReference>
<gene>
    <name evidence="4 6 7" type="ORF">SRAE_2000200500</name>
</gene>
<accession>A0A090LC22</accession>
<dbReference type="WormBase" id="SRAE_2000200500">
    <property type="protein sequence ID" value="SRP11692"/>
    <property type="gene ID" value="WBGene00262212"/>
</dbReference>
<name>A0A090LC22_STRRB</name>
<dbReference type="AlphaFoldDB" id="A0A090LC22"/>
<dbReference type="GeneID" id="36379706"/>
<dbReference type="InterPro" id="IPR033379">
    <property type="entry name" value="Acid_Pase_AS"/>
</dbReference>